<sequence>MPPTTPPSAASQKESKDASLEMRDFMYEMESSAKRILTRSNKKRAEDAKQKRNRESYERSRGGGKKLAGGEATGGKRGGDDMRDTVVLQIPQGMVGSLDATTKYGNTPSSHKSLTIDRPSLSVTVSAAATLVGTPIKKNLFGSTHAQTSKLHPSGPAGDGYASALSPPSKTTYNQPPPAPLQTSALQTSPVKLPPAAPVGTPTKPHAAPSPSPARTIPAALRASPFFSPKMAKTDAARTALHEELQRKAAAGGSLGTEEEGEVEEFQVSRGLSSIMAGKKKGGKGGRNQRKLAQKVADQKAGVDRRQGRKEVQGPVSWSSRDLRVKYRCEVERLDAYTSFLTAQREAEVLQREDGTVVAVAKVDTHPMYALYDELLRLETTRASNRARARNRMRRFVLDVHTVWVTNLSHLDEHSGLDSPQTTPRKKPRGLPNNRDVEAIVNVSSQIQSVANKRSFADSDEYVAGMEEDQEVRSKEFAENPQGGKYQLTVMEPPALQRPIMPPPEKWTLVSGEPLTIPISATNDDGSEQNEKLEARVFVSRLRQPGAPPQWSAAVYSVAGSAQVSRVMSEADVVNVVNAALQKAAGGLRQEQAVMVHRQGARLTCGDSMVPALCSVHVRRSGGHIRVNFKMHLRGTAPFKEASTGTFMPPPCVEFETTTYEIVARLRKTGLVPALDWKFWSNKTNGEAIWSQIIPLMNYEKWVPEAEEDVAGEEKKEEEGGKRRKKKKKKDSTTESAQGTPAPDAKLLKLTIPHHVSFMPTPHHEESDKTIRIGGLLEEDVHQEKPLPPMQGMEDYYTCVTYGYELAALLSLKDGEVYANKKKLGEDGGEDKDPAITWSGQMYDAQPPLSMRVSGKIGFHQLCPGAVSVGKRGLWWPTNTREGQYVENEDRMAPKETTRPVAVFTRDAVLSSSNGVLVNCVLALESPLLSPLLMSWDPSNEAPPPTPHLEVECKVPMFMNTPNTLLHHPLESNLNERTAPVIYVLTKAELPPDFEIKAPHGTAEKHKRRRKMFIVKEGFRNKVLTRLLVPDDIIPPYVFGVTKKGAQHNRTGVNGRNMWHSEQRCVEQLCRVRGPIDYMYISRHEFANEHGGQHNMANIYIMKMFGYKLNELGRGGESDFETKYDEVLNKREAKMKQDALDAKIEKGRLLMEKKKAEEELMVRQEGLKKFEKQNRNGGKVGEGLSSRAWEKRVKRSVVIGFQSVGAQGWEQRLDPKYNQTFYHSTDPYITPQLANQWDPPEDWDEDADEMLGGGAGDSRDGSRGTSRGQSRGQSRGLESGGGGGYVRLGTRGSDSNNLKSLLDDDVESTGSEVERLVDNLSQNDEFIKMMAYKLGVPEHQIRGINRDVPLNPREDETSRSEGFRDKPDKEGMVTYAGETELASDDDGWSDSDDEVGGDAPVRDQLFPQDHVDNRKEFVENRAADAAIDTKYHTEEKEWVSVEDGALKKIEIPKLAIEGKINAAAPLDSLEAHVGVRGFGWRRLGKEKIDKNAFSTMKEHKIQKCVGDAYNKPNKATMVGMVDPKEAVDHAVDEQQFSKQSYESMFIRNCLDDIDRCAKMTEVRVKREKMLMDDNVNSLADIVAVQPSEFTTVDKLIQGDNEEKDDGQLASENEHKAILAVKNANFDDLETVMDEGIQVDCRDEYGNTLLILSCQQGNKRMAKFLLRRGAAINEQNNLGNTVLHYCHEYKNVSLFEYMKSKGADDSLINADGVTCYEGLKKDSVDDI</sequence>
<feature type="region of interest" description="Disordered" evidence="4">
    <location>
        <begin position="145"/>
        <end position="216"/>
    </location>
</feature>
<evidence type="ECO:0000313" key="5">
    <source>
        <dbReference type="EMBL" id="GMI56990.1"/>
    </source>
</evidence>
<accession>A0ABQ6NC70</accession>
<feature type="repeat" description="ANK" evidence="2">
    <location>
        <begin position="1644"/>
        <end position="1676"/>
    </location>
</feature>
<dbReference type="Pfam" id="PF12796">
    <property type="entry name" value="Ank_2"/>
    <property type="match status" value="1"/>
</dbReference>
<dbReference type="InterPro" id="IPR036770">
    <property type="entry name" value="Ankyrin_rpt-contain_sf"/>
</dbReference>
<feature type="compositionally biased region" description="Polar residues" evidence="4">
    <location>
        <begin position="181"/>
        <end position="190"/>
    </location>
</feature>
<organism evidence="5 6">
    <name type="scientific">Tetraparma gracilis</name>
    <dbReference type="NCBI Taxonomy" id="2962635"/>
    <lineage>
        <taxon>Eukaryota</taxon>
        <taxon>Sar</taxon>
        <taxon>Stramenopiles</taxon>
        <taxon>Ochrophyta</taxon>
        <taxon>Bolidophyceae</taxon>
        <taxon>Parmales</taxon>
        <taxon>Triparmaceae</taxon>
        <taxon>Tetraparma</taxon>
    </lineage>
</organism>
<evidence type="ECO:0000313" key="6">
    <source>
        <dbReference type="Proteomes" id="UP001165060"/>
    </source>
</evidence>
<feature type="compositionally biased region" description="Basic and acidic residues" evidence="4">
    <location>
        <begin position="712"/>
        <end position="721"/>
    </location>
</feature>
<dbReference type="InterPro" id="IPR002110">
    <property type="entry name" value="Ankyrin_rpt"/>
</dbReference>
<keyword evidence="3" id="KW-0175">Coiled coil</keyword>
<name>A0ABQ6NC70_9STRA</name>
<dbReference type="Proteomes" id="UP001165060">
    <property type="component" value="Unassembled WGS sequence"/>
</dbReference>
<evidence type="ECO:0000256" key="2">
    <source>
        <dbReference type="PROSITE-ProRule" id="PRU00023"/>
    </source>
</evidence>
<dbReference type="SUPFAM" id="SSF48403">
    <property type="entry name" value="Ankyrin repeat"/>
    <property type="match status" value="1"/>
</dbReference>
<evidence type="ECO:0000256" key="3">
    <source>
        <dbReference type="SAM" id="Coils"/>
    </source>
</evidence>
<keyword evidence="2" id="KW-0040">ANK repeat</keyword>
<evidence type="ECO:0000256" key="1">
    <source>
        <dbReference type="ARBA" id="ARBA00023121"/>
    </source>
</evidence>
<dbReference type="PANTHER" id="PTHR24119">
    <property type="entry name" value="ACYL-COA-BINDING DOMAIN-CONTAINING PROTEIN 6"/>
    <property type="match status" value="1"/>
</dbReference>
<feature type="region of interest" description="Disordered" evidence="4">
    <location>
        <begin position="31"/>
        <end position="82"/>
    </location>
</feature>
<feature type="compositionally biased region" description="Acidic residues" evidence="4">
    <location>
        <begin position="1239"/>
        <end position="1249"/>
    </location>
</feature>
<dbReference type="Gene3D" id="1.25.40.20">
    <property type="entry name" value="Ankyrin repeat-containing domain"/>
    <property type="match status" value="1"/>
</dbReference>
<dbReference type="PANTHER" id="PTHR24119:SF0">
    <property type="entry name" value="ACYL-COA-BINDING DOMAIN-CONTAINING PROTEIN 6"/>
    <property type="match status" value="1"/>
</dbReference>
<proteinExistence type="predicted"/>
<evidence type="ECO:0000256" key="4">
    <source>
        <dbReference type="SAM" id="MobiDB-lite"/>
    </source>
</evidence>
<reference evidence="5 6" key="1">
    <citation type="journal article" date="2023" name="Commun. Biol.">
        <title>Genome analysis of Parmales, the sister group of diatoms, reveals the evolutionary specialization of diatoms from phago-mixotrophs to photoautotrophs.</title>
        <authorList>
            <person name="Ban H."/>
            <person name="Sato S."/>
            <person name="Yoshikawa S."/>
            <person name="Yamada K."/>
            <person name="Nakamura Y."/>
            <person name="Ichinomiya M."/>
            <person name="Sato N."/>
            <person name="Blanc-Mathieu R."/>
            <person name="Endo H."/>
            <person name="Kuwata A."/>
            <person name="Ogata H."/>
        </authorList>
    </citation>
    <scope>NUCLEOTIDE SEQUENCE [LARGE SCALE GENOMIC DNA]</scope>
</reference>
<feature type="compositionally biased region" description="Basic and acidic residues" evidence="4">
    <location>
        <begin position="297"/>
        <end position="312"/>
    </location>
</feature>
<protein>
    <submittedName>
        <fullName evidence="5">Uncharacterized protein</fullName>
    </submittedName>
</protein>
<feature type="region of interest" description="Disordered" evidence="4">
    <location>
        <begin position="247"/>
        <end position="315"/>
    </location>
</feature>
<dbReference type="EMBL" id="BRYB01006413">
    <property type="protein sequence ID" value="GMI56990.1"/>
    <property type="molecule type" value="Genomic_DNA"/>
</dbReference>
<feature type="region of interest" description="Disordered" evidence="4">
    <location>
        <begin position="1231"/>
        <end position="1310"/>
    </location>
</feature>
<dbReference type="PROSITE" id="PS50088">
    <property type="entry name" value="ANK_REPEAT"/>
    <property type="match status" value="1"/>
</dbReference>
<feature type="coiled-coil region" evidence="3">
    <location>
        <begin position="1139"/>
        <end position="1173"/>
    </location>
</feature>
<dbReference type="PROSITE" id="PS50297">
    <property type="entry name" value="ANK_REP_REGION"/>
    <property type="match status" value="1"/>
</dbReference>
<keyword evidence="1" id="KW-0446">Lipid-binding</keyword>
<feature type="compositionally biased region" description="Gly residues" evidence="4">
    <location>
        <begin position="65"/>
        <end position="76"/>
    </location>
</feature>
<comment type="caution">
    <text evidence="5">The sequence shown here is derived from an EMBL/GenBank/DDBJ whole genome shotgun (WGS) entry which is preliminary data.</text>
</comment>
<feature type="compositionally biased region" description="Low complexity" evidence="4">
    <location>
        <begin position="1287"/>
        <end position="1300"/>
    </location>
</feature>
<gene>
    <name evidence="5" type="ORF">TeGR_g12604</name>
</gene>
<feature type="compositionally biased region" description="Low complexity" evidence="4">
    <location>
        <begin position="1263"/>
        <end position="1277"/>
    </location>
</feature>
<keyword evidence="6" id="KW-1185">Reference proteome</keyword>
<feature type="compositionally biased region" description="Basic residues" evidence="4">
    <location>
        <begin position="278"/>
        <end position="293"/>
    </location>
</feature>
<dbReference type="SMART" id="SM00248">
    <property type="entry name" value="ANK"/>
    <property type="match status" value="2"/>
</dbReference>
<feature type="region of interest" description="Disordered" evidence="4">
    <location>
        <begin position="412"/>
        <end position="435"/>
    </location>
</feature>
<feature type="compositionally biased region" description="Basic and acidic residues" evidence="4">
    <location>
        <begin position="1352"/>
        <end position="1371"/>
    </location>
</feature>
<feature type="compositionally biased region" description="Basic and acidic residues" evidence="4">
    <location>
        <begin position="43"/>
        <end position="61"/>
    </location>
</feature>
<feature type="region of interest" description="Disordered" evidence="4">
    <location>
        <begin position="1347"/>
        <end position="1405"/>
    </location>
</feature>
<feature type="region of interest" description="Disordered" evidence="4">
    <location>
        <begin position="708"/>
        <end position="746"/>
    </location>
</feature>
<feature type="region of interest" description="Disordered" evidence="4">
    <location>
        <begin position="1"/>
        <end position="20"/>
    </location>
</feature>
<feature type="compositionally biased region" description="Acidic residues" evidence="4">
    <location>
        <begin position="1381"/>
        <end position="1396"/>
    </location>
</feature>